<keyword evidence="1" id="KW-1133">Transmembrane helix</keyword>
<accession>A0A085JHR2</accession>
<dbReference type="PANTHER" id="PTHR36153">
    <property type="entry name" value="INNER MEMBRANE PROTEIN-RELATED"/>
    <property type="match status" value="1"/>
</dbReference>
<keyword evidence="1" id="KW-0812">Transmembrane</keyword>
<dbReference type="AlphaFoldDB" id="A0A085JHR2"/>
<dbReference type="Proteomes" id="UP000028602">
    <property type="component" value="Unassembled WGS sequence"/>
</dbReference>
<proteinExistence type="predicted"/>
<gene>
    <name evidence="3" type="ORF">GTPT_1455</name>
</gene>
<protein>
    <recommendedName>
        <fullName evidence="2">Type VI secretion system component TssM1 N-terminal domain-containing protein</fullName>
    </recommendedName>
</protein>
<dbReference type="EMBL" id="JMPR01000027">
    <property type="protein sequence ID" value="KFD20008.1"/>
    <property type="molecule type" value="Genomic_DNA"/>
</dbReference>
<dbReference type="OrthoDB" id="9758229at2"/>
<dbReference type="PANTHER" id="PTHR36153:SF1">
    <property type="entry name" value="TYPE VI SECRETION SYSTEM COMPONENT TSSM1"/>
    <property type="match status" value="1"/>
</dbReference>
<feature type="transmembrane region" description="Helical" evidence="1">
    <location>
        <begin position="34"/>
        <end position="57"/>
    </location>
</feature>
<reference evidence="3 4" key="1">
    <citation type="submission" date="2014-05" db="EMBL/GenBank/DDBJ databases">
        <title>ATOL: Assembling a taxonomically balanced genome-scale reconstruction of the evolutionary history of the Enterobacteriaceae.</title>
        <authorList>
            <person name="Plunkett G.III."/>
            <person name="Neeno-Eckwall E.C."/>
            <person name="Glasner J.D."/>
            <person name="Perna N.T."/>
        </authorList>
    </citation>
    <scope>NUCLEOTIDE SEQUENCE [LARGE SCALE GENOMIC DNA]</scope>
    <source>
        <strain evidence="3 4">ATCC 33301</strain>
    </source>
</reference>
<evidence type="ECO:0000313" key="4">
    <source>
        <dbReference type="Proteomes" id="UP000028602"/>
    </source>
</evidence>
<dbReference type="InterPro" id="IPR053156">
    <property type="entry name" value="T6SS_TssM-like"/>
</dbReference>
<feature type="transmembrane region" description="Helical" evidence="1">
    <location>
        <begin position="389"/>
        <end position="407"/>
    </location>
</feature>
<evidence type="ECO:0000313" key="3">
    <source>
        <dbReference type="EMBL" id="KFD20008.1"/>
    </source>
</evidence>
<dbReference type="RefSeq" id="WP_029990873.1">
    <property type="nucleotide sequence ID" value="NZ_ATMJ01000036.1"/>
</dbReference>
<dbReference type="InterPro" id="IPR025743">
    <property type="entry name" value="TssM1_N"/>
</dbReference>
<comment type="caution">
    <text evidence="3">The sequence shown here is derived from an EMBL/GenBank/DDBJ whole genome shotgun (WGS) entry which is preliminary data.</text>
</comment>
<name>A0A085JHR2_9GAMM</name>
<dbReference type="eggNOG" id="COG3523">
    <property type="taxonomic scope" value="Bacteria"/>
</dbReference>
<organism evidence="3 4">
    <name type="scientific">Tatumella ptyseos ATCC 33301</name>
    <dbReference type="NCBI Taxonomy" id="1005995"/>
    <lineage>
        <taxon>Bacteria</taxon>
        <taxon>Pseudomonadati</taxon>
        <taxon>Pseudomonadota</taxon>
        <taxon>Gammaproteobacteria</taxon>
        <taxon>Enterobacterales</taxon>
        <taxon>Erwiniaceae</taxon>
        <taxon>Tatumella</taxon>
    </lineage>
</organism>
<dbReference type="Pfam" id="PF14331">
    <property type="entry name" value="IcmF-related_N"/>
    <property type="match status" value="1"/>
</dbReference>
<evidence type="ECO:0000259" key="2">
    <source>
        <dbReference type="Pfam" id="PF14331"/>
    </source>
</evidence>
<feature type="transmembrane region" description="Helical" evidence="1">
    <location>
        <begin position="5"/>
        <end position="28"/>
    </location>
</feature>
<keyword evidence="4" id="KW-1185">Reference proteome</keyword>
<feature type="domain" description="Type VI secretion system component TssM1 N-terminal" evidence="2">
    <location>
        <begin position="169"/>
        <end position="352"/>
    </location>
</feature>
<sequence>MLKKLFVFAGWLLLLCLVFLFCCITGLWHEWSTVTIFAVWVSVLIAAVLLWVSLLWLTQLIKDNKARCFFRKFRLSRREFVLFEHWKSGAAVVRRIQRKRPPIPWYLLLGDRCGKTSLLAGSGLPVFSGNKQDNNVVPTHTLRWWFFHNAGFLDISGNFLNGAPAFHRAWGKMVGWITRAPAPAGILICLPVSELMNEDISALHEKARKIRTRIDPLTRKLKRRLPLYITVTQCDKFPAFSLWARQLSFAQQQQALGYYWPTPPEIDGKDTSMLLPLFTALKKGFDLARLSIVSTPDSVQDKVALLAFPEAFARLEDPLRLFVGSLCEPNAYFTPATLGGVWFTASEQQDKNKSHRTTLFVHDLLAYHLPAFSKTRDVQWHYRRKLRAVTGRLLLLGCVMALGYSALKSTLLMQHNMATLPPGALVDALMKNETYHDSPLVYLPFAHVLNDQHRLAEARLRKTLPSQLLNVDAQLPAYEQQFLTASLPVKRQMVLSLAQTLLTRQAMRDGATLAALSLRPAIPDALRLYSVDPSASPYARLALERREMQQPTGARHLAALHRLLTALINDDHTLAWLTAPDDTLHDVLASDYWPQLPDTVRLSGIWTRQGEVQLTEWVNLIVQAGGKSPSGAALQQFMQALPVLRQNAWRRMLFSVASYLQDQAPRSLSQNQLIDMAQGQSPAMQFARRVALDLEDIPKQSLQPWLAELQRLQRLPAQAAENPALKTLKGVDATFRQGLRAWLGGGQSLSAATSGSPVIIAWQKWQAALNTVISQALNQGALSPALTDGLFAAQTDVQKNNPLVTLFAGFEQLRKTSDPRSQEIGVDAVWSLYQSEAGALLAHSLSRSGCWLNEQWQSNVLWPIRKNTQRLEYDAQVVLTGQYLADFFRGPAKNLLIINEQGPQAGSYQGQTLPLSDEFLNIARHLLNPEDVLDVPQRPFTENADQLAVLNDQMAQLTLQQKAMESTPYSISIVSQPATVPEGARLIPTGSRLTLECQSGVSVLDSMNFAEQTQFIWRPGQCKRVTLEVKFPDFTSAYHYNGNSAWPDFLNDFVRGEALIDVRDFDDNADAMAALNIRQILLRFRISDPTQLRNAWMGWKALDSQLADLKKQKQRLETTKQTLEPSAALRGRLSGLPETVSECR</sequence>
<keyword evidence="1" id="KW-0472">Membrane</keyword>
<evidence type="ECO:0000256" key="1">
    <source>
        <dbReference type="SAM" id="Phobius"/>
    </source>
</evidence>